<dbReference type="Pfam" id="PF05035">
    <property type="entry name" value="DGOK"/>
    <property type="match status" value="1"/>
</dbReference>
<dbReference type="InterPro" id="IPR007729">
    <property type="entry name" value="DGOK"/>
</dbReference>
<dbReference type="Gene3D" id="3.30.420.310">
    <property type="entry name" value="2-keto-3-deoxy-galactonokinase, C-terminal domain"/>
    <property type="match status" value="1"/>
</dbReference>
<proteinExistence type="predicted"/>
<gene>
    <name evidence="1" type="primary">dgoK</name>
    <name evidence="1" type="ORF">GCM10011335_17320</name>
</gene>
<dbReference type="GO" id="GO:0008671">
    <property type="term" value="F:2-dehydro-3-deoxygalactonokinase activity"/>
    <property type="evidence" value="ECO:0007669"/>
    <property type="project" value="InterPro"/>
</dbReference>
<dbReference type="AlphaFoldDB" id="A0A916XWD6"/>
<reference evidence="1" key="2">
    <citation type="submission" date="2020-09" db="EMBL/GenBank/DDBJ databases">
        <authorList>
            <person name="Sun Q."/>
            <person name="Zhou Y."/>
        </authorList>
    </citation>
    <scope>NUCLEOTIDE SEQUENCE</scope>
    <source>
        <strain evidence="1">CGMCC 1.15493</strain>
    </source>
</reference>
<keyword evidence="2" id="KW-1185">Reference proteome</keyword>
<dbReference type="EMBL" id="BMJJ01000003">
    <property type="protein sequence ID" value="GGD15059.1"/>
    <property type="molecule type" value="Genomic_DNA"/>
</dbReference>
<evidence type="ECO:0000313" key="1">
    <source>
        <dbReference type="EMBL" id="GGD15059.1"/>
    </source>
</evidence>
<dbReference type="InterPro" id="IPR042258">
    <property type="entry name" value="DGOK_N"/>
</dbReference>
<dbReference type="GO" id="GO:0034194">
    <property type="term" value="P:D-galactonate catabolic process"/>
    <property type="evidence" value="ECO:0007669"/>
    <property type="project" value="InterPro"/>
</dbReference>
<organism evidence="1 2">
    <name type="scientific">Aureimonas glaciei</name>
    <dbReference type="NCBI Taxonomy" id="1776957"/>
    <lineage>
        <taxon>Bacteria</taxon>
        <taxon>Pseudomonadati</taxon>
        <taxon>Pseudomonadota</taxon>
        <taxon>Alphaproteobacteria</taxon>
        <taxon>Hyphomicrobiales</taxon>
        <taxon>Aurantimonadaceae</taxon>
        <taxon>Aureimonas</taxon>
    </lineage>
</organism>
<dbReference type="CDD" id="cd24012">
    <property type="entry name" value="ASKHA_NBD_KDGal-kinase"/>
    <property type="match status" value="1"/>
</dbReference>
<dbReference type="RefSeq" id="WP_188850171.1">
    <property type="nucleotide sequence ID" value="NZ_BMJJ01000003.1"/>
</dbReference>
<name>A0A916XWD6_9HYPH</name>
<comment type="caution">
    <text evidence="1">The sequence shown here is derived from an EMBL/GenBank/DDBJ whole genome shotgun (WGS) entry which is preliminary data.</text>
</comment>
<sequence>MTTSDTRPFCAAADWGTTSFRLWLLGRDGTVLGERRSREGMQSAAKPGFHAVLEQHLLALKAADDLPVIVCGMAGSRQGWVEAPYVDAPASFDAIAGGAIRVPDITRDVRILPGVAQRPGVAQKATGADGPSLGPDVIRGEETQVMGLGLAAGTLLCLPGTHSKWISVGDRRIDGFSTFMTGELFQLLSTQSILRHTLDPDADVMAESASFVAGVEAGHAAPALILNRLFSLRADGLFGSRSPAKALARLSGMLLGVEIAGAAMLHPERSVVLAASGPLFDLYRTALGAAGWTVDVADADAAVRKGLLAGALQCFASA</sequence>
<dbReference type="Proteomes" id="UP000613160">
    <property type="component" value="Unassembled WGS sequence"/>
</dbReference>
<evidence type="ECO:0000313" key="2">
    <source>
        <dbReference type="Proteomes" id="UP000613160"/>
    </source>
</evidence>
<accession>A0A916XWD6</accession>
<dbReference type="InterPro" id="IPR042257">
    <property type="entry name" value="DGOK_C"/>
</dbReference>
<reference evidence="1" key="1">
    <citation type="journal article" date="2014" name="Int. J. Syst. Evol. Microbiol.">
        <title>Complete genome sequence of Corynebacterium casei LMG S-19264T (=DSM 44701T), isolated from a smear-ripened cheese.</title>
        <authorList>
            <consortium name="US DOE Joint Genome Institute (JGI-PGF)"/>
            <person name="Walter F."/>
            <person name="Albersmeier A."/>
            <person name="Kalinowski J."/>
            <person name="Ruckert C."/>
        </authorList>
    </citation>
    <scope>NUCLEOTIDE SEQUENCE</scope>
    <source>
        <strain evidence="1">CGMCC 1.15493</strain>
    </source>
</reference>
<dbReference type="Gene3D" id="3.30.420.300">
    <property type="entry name" value="2-keto-3-deoxy-galactonokinase, substrate binding domain"/>
    <property type="match status" value="1"/>
</dbReference>
<protein>
    <submittedName>
        <fullName evidence="1">2-dehydro-3-deoxygalactonokinase</fullName>
    </submittedName>
</protein>